<dbReference type="Gene3D" id="1.20.5.1930">
    <property type="match status" value="1"/>
</dbReference>
<dbReference type="Pfam" id="PF07730">
    <property type="entry name" value="HisKA_3"/>
    <property type="match status" value="1"/>
</dbReference>
<organism evidence="13 16">
    <name type="scientific">Streptomyces radicis</name>
    <dbReference type="NCBI Taxonomy" id="1750517"/>
    <lineage>
        <taxon>Bacteria</taxon>
        <taxon>Bacillati</taxon>
        <taxon>Actinomycetota</taxon>
        <taxon>Actinomycetes</taxon>
        <taxon>Kitasatosporales</taxon>
        <taxon>Streptomycetaceae</taxon>
        <taxon>Streptomyces</taxon>
    </lineage>
</organism>
<gene>
    <name evidence="14" type="ORF">D7318_30800</name>
    <name evidence="13" type="ORF">D7319_30930</name>
</gene>
<keyword evidence="6" id="KW-0418">Kinase</keyword>
<dbReference type="GO" id="GO:0005524">
    <property type="term" value="F:ATP binding"/>
    <property type="evidence" value="ECO:0007669"/>
    <property type="project" value="UniProtKB-KW"/>
</dbReference>
<dbReference type="EMBL" id="RBDX01000045">
    <property type="protein sequence ID" value="RKN03722.1"/>
    <property type="molecule type" value="Genomic_DNA"/>
</dbReference>
<evidence type="ECO:0000256" key="2">
    <source>
        <dbReference type="ARBA" id="ARBA00012438"/>
    </source>
</evidence>
<dbReference type="SMART" id="SM00448">
    <property type="entry name" value="REC"/>
    <property type="match status" value="1"/>
</dbReference>
<dbReference type="AlphaFoldDB" id="A0A3A9VT45"/>
<dbReference type="Pfam" id="PF00196">
    <property type="entry name" value="GerE"/>
    <property type="match status" value="1"/>
</dbReference>
<dbReference type="GO" id="GO:0046983">
    <property type="term" value="F:protein dimerization activity"/>
    <property type="evidence" value="ECO:0007669"/>
    <property type="project" value="InterPro"/>
</dbReference>
<dbReference type="PROSITE" id="PS50110">
    <property type="entry name" value="RESPONSE_REGULATORY"/>
    <property type="match status" value="1"/>
</dbReference>
<evidence type="ECO:0000256" key="8">
    <source>
        <dbReference type="ARBA" id="ARBA00023012"/>
    </source>
</evidence>
<dbReference type="CDD" id="cd16917">
    <property type="entry name" value="HATPase_UhpB-NarQ-NarX-like"/>
    <property type="match status" value="1"/>
</dbReference>
<dbReference type="InterPro" id="IPR000792">
    <property type="entry name" value="Tscrpt_reg_LuxR_C"/>
</dbReference>
<dbReference type="PROSITE" id="PS50043">
    <property type="entry name" value="HTH_LUXR_2"/>
    <property type="match status" value="1"/>
</dbReference>
<dbReference type="InterPro" id="IPR016032">
    <property type="entry name" value="Sig_transdc_resp-reg_C-effctor"/>
</dbReference>
<dbReference type="Gene3D" id="3.30.565.10">
    <property type="entry name" value="Histidine kinase-like ATPase, C-terminal domain"/>
    <property type="match status" value="1"/>
</dbReference>
<evidence type="ECO:0000259" key="12">
    <source>
        <dbReference type="PROSITE" id="PS50110"/>
    </source>
</evidence>
<dbReference type="InterPro" id="IPR058245">
    <property type="entry name" value="NreC/VraR/RcsB-like_REC"/>
</dbReference>
<evidence type="ECO:0000256" key="3">
    <source>
        <dbReference type="ARBA" id="ARBA00022553"/>
    </source>
</evidence>
<dbReference type="InterPro" id="IPR011712">
    <property type="entry name" value="Sig_transdc_His_kin_sub3_dim/P"/>
</dbReference>
<keyword evidence="5" id="KW-0547">Nucleotide-binding</keyword>
<feature type="domain" description="HTH luxR-type" evidence="11">
    <location>
        <begin position="443"/>
        <end position="508"/>
    </location>
</feature>
<evidence type="ECO:0000259" key="11">
    <source>
        <dbReference type="PROSITE" id="PS50043"/>
    </source>
</evidence>
<dbReference type="PANTHER" id="PTHR24421">
    <property type="entry name" value="NITRATE/NITRITE SENSOR PROTEIN NARX-RELATED"/>
    <property type="match status" value="1"/>
</dbReference>
<proteinExistence type="predicted"/>
<dbReference type="InterPro" id="IPR050482">
    <property type="entry name" value="Sensor_HK_TwoCompSys"/>
</dbReference>
<dbReference type="GO" id="GO:0016020">
    <property type="term" value="C:membrane"/>
    <property type="evidence" value="ECO:0007669"/>
    <property type="project" value="InterPro"/>
</dbReference>
<dbReference type="CDD" id="cd06170">
    <property type="entry name" value="LuxR_C_like"/>
    <property type="match status" value="1"/>
</dbReference>
<keyword evidence="3 10" id="KW-0597">Phosphoprotein</keyword>
<dbReference type="InterPro" id="IPR036890">
    <property type="entry name" value="HATPase_C_sf"/>
</dbReference>
<keyword evidence="7" id="KW-0067">ATP-binding</keyword>
<accession>A0A3A9VT45</accession>
<evidence type="ECO:0000256" key="4">
    <source>
        <dbReference type="ARBA" id="ARBA00022679"/>
    </source>
</evidence>
<dbReference type="InterPro" id="IPR011006">
    <property type="entry name" value="CheY-like_superfamily"/>
</dbReference>
<evidence type="ECO:0000313" key="13">
    <source>
        <dbReference type="EMBL" id="RKN03722.1"/>
    </source>
</evidence>
<dbReference type="PRINTS" id="PR00038">
    <property type="entry name" value="HTHLUXR"/>
</dbReference>
<comment type="catalytic activity">
    <reaction evidence="1">
        <text>ATP + protein L-histidine = ADP + protein N-phospho-L-histidine.</text>
        <dbReference type="EC" id="2.7.13.3"/>
    </reaction>
</comment>
<dbReference type="SUPFAM" id="SSF52172">
    <property type="entry name" value="CheY-like"/>
    <property type="match status" value="1"/>
</dbReference>
<evidence type="ECO:0000256" key="10">
    <source>
        <dbReference type="PROSITE-ProRule" id="PRU00169"/>
    </source>
</evidence>
<dbReference type="Pfam" id="PF02518">
    <property type="entry name" value="HATPase_c"/>
    <property type="match status" value="1"/>
</dbReference>
<reference evidence="15 16" key="1">
    <citation type="submission" date="2018-09" db="EMBL/GenBank/DDBJ databases">
        <title>Streptomyces sp. nov. DS1-2, an endophytic actinomycete isolated from roots of Dendrobium scabrilingue.</title>
        <authorList>
            <person name="Kuncharoen N."/>
            <person name="Kudo T."/>
            <person name="Ohkuma M."/>
            <person name="Yuki M."/>
            <person name="Tanasupawat S."/>
        </authorList>
    </citation>
    <scope>NUCLEOTIDE SEQUENCE [LARGE SCALE GENOMIC DNA]</scope>
    <source>
        <strain evidence="13 16">AZ1-7</strain>
        <strain evidence="14 15">DS1-2</strain>
    </source>
</reference>
<sequence>MGSPTDDDRNPGRSARLSRGSYALTLLTASVVWAPDDSRVQPEQVGLVGFVLLASAVADSTRSRRDYVAAVEARAELAELTREDEARHRVGAERMRIARELHDVVAHHIALAHAQAATADHLLSAKPDQARDALRHLTPTLLSALNELRATVGLLRQTGHEDPLGPAPGLAHLPDLLDTFEHAGLTVRLTCDGTPKPPSPSVDLTAYRIIQEALTNVTKHARTPTAFLHLSCTGRLLTITVCDTGPRRTAANAIPGYGLIGMRERVQAVGGRLRARPKDDRGFEVIAELPADSPHPHRPPARRPRGSPVTIRVLLADDQALLAGTFKILIDAADDMEVVGLAEDGARTVDLTRATTPDVVVMDIRMPGKDGLTAAEEITQGETLGKVRILVLTTFETDEYVTQALRAGATGFLGKGATPTELLSATRAVVTRYLAIPGPSTAVPRALETLTSREREVLAQAARGLTNVEIAQLLHLSPLTVRTFIQRIMTKLEARHRAQLVAIAYQTGFVRAHRPPAT</sequence>
<dbReference type="SUPFAM" id="SSF55874">
    <property type="entry name" value="ATPase domain of HSP90 chaperone/DNA topoisomerase II/histidine kinase"/>
    <property type="match status" value="1"/>
</dbReference>
<feature type="domain" description="Response regulatory" evidence="12">
    <location>
        <begin position="312"/>
        <end position="430"/>
    </location>
</feature>
<evidence type="ECO:0000313" key="16">
    <source>
        <dbReference type="Proteomes" id="UP000275024"/>
    </source>
</evidence>
<dbReference type="CDD" id="cd17535">
    <property type="entry name" value="REC_NarL-like"/>
    <property type="match status" value="1"/>
</dbReference>
<dbReference type="GO" id="GO:0006355">
    <property type="term" value="P:regulation of DNA-templated transcription"/>
    <property type="evidence" value="ECO:0007669"/>
    <property type="project" value="InterPro"/>
</dbReference>
<dbReference type="Pfam" id="PF00072">
    <property type="entry name" value="Response_reg"/>
    <property type="match status" value="1"/>
</dbReference>
<dbReference type="Proteomes" id="UP000275024">
    <property type="component" value="Unassembled WGS sequence"/>
</dbReference>
<evidence type="ECO:0000313" key="15">
    <source>
        <dbReference type="Proteomes" id="UP000268652"/>
    </source>
</evidence>
<feature type="modified residue" description="4-aspartylphosphate" evidence="10">
    <location>
        <position position="363"/>
    </location>
</feature>
<dbReference type="SUPFAM" id="SSF46894">
    <property type="entry name" value="C-terminal effector domain of the bipartite response regulators"/>
    <property type="match status" value="1"/>
</dbReference>
<evidence type="ECO:0000313" key="14">
    <source>
        <dbReference type="EMBL" id="RKN13631.1"/>
    </source>
</evidence>
<keyword evidence="15" id="KW-1185">Reference proteome</keyword>
<dbReference type="SMART" id="SM00421">
    <property type="entry name" value="HTH_LUXR"/>
    <property type="match status" value="1"/>
</dbReference>
<dbReference type="GO" id="GO:0000155">
    <property type="term" value="F:phosphorelay sensor kinase activity"/>
    <property type="evidence" value="ECO:0007669"/>
    <property type="project" value="InterPro"/>
</dbReference>
<comment type="caution">
    <text evidence="13">The sequence shown here is derived from an EMBL/GenBank/DDBJ whole genome shotgun (WGS) entry which is preliminary data.</text>
</comment>
<dbReference type="Gene3D" id="3.40.50.2300">
    <property type="match status" value="1"/>
</dbReference>
<protein>
    <recommendedName>
        <fullName evidence="2">histidine kinase</fullName>
        <ecNumber evidence="2">2.7.13.3</ecNumber>
    </recommendedName>
</protein>
<dbReference type="InterPro" id="IPR003594">
    <property type="entry name" value="HATPase_dom"/>
</dbReference>
<dbReference type="EMBL" id="RBDY01000045">
    <property type="protein sequence ID" value="RKN13631.1"/>
    <property type="molecule type" value="Genomic_DNA"/>
</dbReference>
<dbReference type="InterPro" id="IPR001789">
    <property type="entry name" value="Sig_transdc_resp-reg_receiver"/>
</dbReference>
<evidence type="ECO:0000256" key="1">
    <source>
        <dbReference type="ARBA" id="ARBA00000085"/>
    </source>
</evidence>
<dbReference type="PANTHER" id="PTHR24421:SF10">
    <property type="entry name" value="NITRATE_NITRITE SENSOR PROTEIN NARQ"/>
    <property type="match status" value="1"/>
</dbReference>
<dbReference type="Proteomes" id="UP000268652">
    <property type="component" value="Unassembled WGS sequence"/>
</dbReference>
<evidence type="ECO:0000256" key="6">
    <source>
        <dbReference type="ARBA" id="ARBA00022777"/>
    </source>
</evidence>
<dbReference type="GO" id="GO:0003677">
    <property type="term" value="F:DNA binding"/>
    <property type="evidence" value="ECO:0007669"/>
    <property type="project" value="UniProtKB-KW"/>
</dbReference>
<evidence type="ECO:0000256" key="5">
    <source>
        <dbReference type="ARBA" id="ARBA00022741"/>
    </source>
</evidence>
<keyword evidence="8" id="KW-0902">Two-component regulatory system</keyword>
<name>A0A3A9VT45_9ACTN</name>
<dbReference type="PROSITE" id="PS00622">
    <property type="entry name" value="HTH_LUXR_1"/>
    <property type="match status" value="1"/>
</dbReference>
<keyword evidence="9" id="KW-0238">DNA-binding</keyword>
<dbReference type="EC" id="2.7.13.3" evidence="2"/>
<keyword evidence="4" id="KW-0808">Transferase</keyword>
<evidence type="ECO:0000256" key="7">
    <source>
        <dbReference type="ARBA" id="ARBA00022840"/>
    </source>
</evidence>
<evidence type="ECO:0000256" key="9">
    <source>
        <dbReference type="ARBA" id="ARBA00023125"/>
    </source>
</evidence>